<dbReference type="SUPFAM" id="SSF49764">
    <property type="entry name" value="HSP20-like chaperones"/>
    <property type="match status" value="1"/>
</dbReference>
<accession>A0A8D4VPH7</accession>
<dbReference type="InterPro" id="IPR031107">
    <property type="entry name" value="Small_HSP"/>
</dbReference>
<dbReference type="InterPro" id="IPR008978">
    <property type="entry name" value="HSP20-like_chaperone"/>
</dbReference>
<dbReference type="PANTHER" id="PTHR11527">
    <property type="entry name" value="HEAT-SHOCK PROTEIN 20 FAMILY MEMBER"/>
    <property type="match status" value="1"/>
</dbReference>
<organism evidence="4 5">
    <name type="scientific">Methylogaea oryzae</name>
    <dbReference type="NCBI Taxonomy" id="1295382"/>
    <lineage>
        <taxon>Bacteria</taxon>
        <taxon>Pseudomonadati</taxon>
        <taxon>Pseudomonadota</taxon>
        <taxon>Gammaproteobacteria</taxon>
        <taxon>Methylococcales</taxon>
        <taxon>Methylococcaceae</taxon>
        <taxon>Methylogaea</taxon>
    </lineage>
</organism>
<evidence type="ECO:0000313" key="4">
    <source>
        <dbReference type="EMBL" id="BBL70105.1"/>
    </source>
</evidence>
<dbReference type="KEGG" id="moz:MoryE10_07110"/>
<dbReference type="Gene3D" id="2.60.40.790">
    <property type="match status" value="1"/>
</dbReference>
<evidence type="ECO:0000313" key="5">
    <source>
        <dbReference type="Proteomes" id="UP000824988"/>
    </source>
</evidence>
<feature type="domain" description="SHSP" evidence="3">
    <location>
        <begin position="57"/>
        <end position="167"/>
    </location>
</feature>
<evidence type="ECO:0000259" key="3">
    <source>
        <dbReference type="PROSITE" id="PS01031"/>
    </source>
</evidence>
<reference evidence="4" key="1">
    <citation type="submission" date="2019-06" db="EMBL/GenBank/DDBJ databases">
        <title>Complete genome sequence of Methylogaea oryzae strain JCM16910.</title>
        <authorList>
            <person name="Asakawa S."/>
        </authorList>
    </citation>
    <scope>NUCLEOTIDE SEQUENCE</scope>
    <source>
        <strain evidence="4">E10</strain>
    </source>
</reference>
<proteinExistence type="inferred from homology"/>
<comment type="similarity">
    <text evidence="1 2">Belongs to the small heat shock protein (HSP20) family.</text>
</comment>
<sequence>MAKKEAQAPAGKALQPQRPVALSPFDEMDRWFDEAFSRGWLSPMLRRHWPAWPELESPFGGRVPKVDVIDRPQEVVVRAELPGVAKDDLDVSLSDRTLTIRAAVQQEKKQDDEHYHRRELSRGEFMRAIALPGDMDGDKVKSSFKDGVLELVLPKVEGAKRKSIKVG</sequence>
<dbReference type="Pfam" id="PF00011">
    <property type="entry name" value="HSP20"/>
    <property type="match status" value="1"/>
</dbReference>
<keyword evidence="5" id="KW-1185">Reference proteome</keyword>
<dbReference type="AlphaFoldDB" id="A0A8D4VPH7"/>
<protein>
    <submittedName>
        <fullName evidence="4">Heat-shock protein Hsp20</fullName>
    </submittedName>
</protein>
<dbReference type="RefSeq" id="WP_054774733.1">
    <property type="nucleotide sequence ID" value="NZ_AP019782.1"/>
</dbReference>
<name>A0A8D4VPH7_9GAMM</name>
<evidence type="ECO:0000256" key="1">
    <source>
        <dbReference type="PROSITE-ProRule" id="PRU00285"/>
    </source>
</evidence>
<evidence type="ECO:0000256" key="2">
    <source>
        <dbReference type="RuleBase" id="RU003616"/>
    </source>
</evidence>
<dbReference type="Proteomes" id="UP000824988">
    <property type="component" value="Chromosome"/>
</dbReference>
<dbReference type="CDD" id="cd06464">
    <property type="entry name" value="ACD_sHsps-like"/>
    <property type="match status" value="1"/>
</dbReference>
<dbReference type="EMBL" id="AP019782">
    <property type="protein sequence ID" value="BBL70105.1"/>
    <property type="molecule type" value="Genomic_DNA"/>
</dbReference>
<dbReference type="PROSITE" id="PS01031">
    <property type="entry name" value="SHSP"/>
    <property type="match status" value="1"/>
</dbReference>
<dbReference type="InterPro" id="IPR002068">
    <property type="entry name" value="A-crystallin/Hsp20_dom"/>
</dbReference>
<gene>
    <name evidence="4" type="ORF">MoryE10_07110</name>
</gene>